<reference evidence="4" key="1">
    <citation type="submission" date="2012-12" db="EMBL/GenBank/DDBJ databases">
        <authorList>
            <person name="Hellsten U."/>
            <person name="Grimwood J."/>
            <person name="Chapman J.A."/>
            <person name="Shapiro H."/>
            <person name="Aerts A."/>
            <person name="Otillar R.P."/>
            <person name="Terry A.Y."/>
            <person name="Boore J.L."/>
            <person name="Simakov O."/>
            <person name="Marletaz F."/>
            <person name="Cho S.-J."/>
            <person name="Edsinger-Gonzales E."/>
            <person name="Havlak P."/>
            <person name="Kuo D.-H."/>
            <person name="Larsson T."/>
            <person name="Lv J."/>
            <person name="Arendt D."/>
            <person name="Savage R."/>
            <person name="Osoegawa K."/>
            <person name="de Jong P."/>
            <person name="Lindberg D.R."/>
            <person name="Seaver E.C."/>
            <person name="Weisblat D.A."/>
            <person name="Putnam N.H."/>
            <person name="Grigoriev I.V."/>
            <person name="Rokhsar D.S."/>
        </authorList>
    </citation>
    <scope>NUCLEOTIDE SEQUENCE</scope>
</reference>
<dbReference type="EnsemblMetazoa" id="HelroT193168">
    <property type="protein sequence ID" value="HelroP193168"/>
    <property type="gene ID" value="HelroG193168"/>
</dbReference>
<keyword evidence="4" id="KW-1185">Reference proteome</keyword>
<proteinExistence type="predicted"/>
<dbReference type="CTD" id="20212541"/>
<dbReference type="AlphaFoldDB" id="T1FUP5"/>
<feature type="compositionally biased region" description="Low complexity" evidence="1">
    <location>
        <begin position="355"/>
        <end position="369"/>
    </location>
</feature>
<evidence type="ECO:0000313" key="2">
    <source>
        <dbReference type="EMBL" id="ESN97640.1"/>
    </source>
</evidence>
<sequence>MKSKHHRDNRGYIRDTLEISINHKLSSSHHHSPSPSSSSRIVESARDERKSQRLHDSAISSAFRSSLKAKLDSYSNGRYSNITSSSNNGSSGGGNYLSRYLDEDYGADDESTYASNVISSNCRSVYSNLDCDYRDYVKGKINSLGAKMTDREYGTSCKERSTIREYSIRKSTSKEYGVERKRGETSSIPNLMDIDVSSVGDLDGGKDYFGRPHGRGGSPASTSSSLSRTSSSRKLMTNKMKIVLEDVDLRHKLRKYVAGKESKSALPITKPMNQSDFSSYSSSCHTSQKRESTSATRTNKHSKDIKPLIKNFPVAKNTPHDDTDHFSPATKKNSFSRPESSTLFLDKKSSITSKSDSAARKFSSSRSSKICLPSPNPSLDDMKVKHSLQQSYQFEKARFPLLPTPISNPIPSPIVETTDSRYHRQPLLNKPLLGCLPVRPLMDFVEMPVKAFHASPLLPLPPPPQPLLGSPYGNFPPAPPPPSSSYTKPIRHPPSSSFAKKASSSFSRKKTSSSSKPPTSSLTTSSTSSASKATAVATTATTTSASKTLDAKMCLEEENKTATPNKNETADGISSINDSNDINKVNDNSSATSKTTKSAGDLEQRSNSRVRSDLVKPMSRMKKMLEGSPSDLTLDSLTTDKVVKDMGVTEMMIVFKNLLSKMVSDMINEETLKSKVHINQILLESLNQKHELMPDSLRYFTDKHPKKVSNFLSILRFLDPDILLGLNLLLKKELGDNDEDDDDKDVDGGDCRVDMDCKNVSSGSCGNASGGSSKIKNRSCSKSSNCSDGKKPNESMANSNESMIKHILFDEDDQLDHPSKSSGPLLPTPSKSGLLPLPSWKKF</sequence>
<name>T1FUP5_HELRO</name>
<feature type="region of interest" description="Disordered" evidence="1">
    <location>
        <begin position="204"/>
        <end position="234"/>
    </location>
</feature>
<feature type="region of interest" description="Disordered" evidence="1">
    <location>
        <begin position="355"/>
        <end position="381"/>
    </location>
</feature>
<feature type="compositionally biased region" description="Polar residues" evidence="1">
    <location>
        <begin position="561"/>
        <end position="588"/>
    </location>
</feature>
<accession>T1FUP5</accession>
<dbReference type="EMBL" id="KB097304">
    <property type="protein sequence ID" value="ESN97640.1"/>
    <property type="molecule type" value="Genomic_DNA"/>
</dbReference>
<reference evidence="3" key="3">
    <citation type="submission" date="2015-06" db="UniProtKB">
        <authorList>
            <consortium name="EnsemblMetazoa"/>
        </authorList>
    </citation>
    <scope>IDENTIFICATION</scope>
</reference>
<feature type="compositionally biased region" description="Polar residues" evidence="1">
    <location>
        <begin position="330"/>
        <end position="341"/>
    </location>
</feature>
<feature type="region of interest" description="Disordered" evidence="1">
    <location>
        <begin position="20"/>
        <end position="57"/>
    </location>
</feature>
<feature type="compositionally biased region" description="Pro residues" evidence="1">
    <location>
        <begin position="474"/>
        <end position="483"/>
    </location>
</feature>
<dbReference type="Proteomes" id="UP000015101">
    <property type="component" value="Unassembled WGS sequence"/>
</dbReference>
<reference evidence="2 4" key="2">
    <citation type="journal article" date="2013" name="Nature">
        <title>Insights into bilaterian evolution from three spiralian genomes.</title>
        <authorList>
            <person name="Simakov O."/>
            <person name="Marletaz F."/>
            <person name="Cho S.J."/>
            <person name="Edsinger-Gonzales E."/>
            <person name="Havlak P."/>
            <person name="Hellsten U."/>
            <person name="Kuo D.H."/>
            <person name="Larsson T."/>
            <person name="Lv J."/>
            <person name="Arendt D."/>
            <person name="Savage R."/>
            <person name="Osoegawa K."/>
            <person name="de Jong P."/>
            <person name="Grimwood J."/>
            <person name="Chapman J.A."/>
            <person name="Shapiro H."/>
            <person name="Aerts A."/>
            <person name="Otillar R.P."/>
            <person name="Terry A.Y."/>
            <person name="Boore J.L."/>
            <person name="Grigoriev I.V."/>
            <person name="Lindberg D.R."/>
            <person name="Seaver E.C."/>
            <person name="Weisblat D.A."/>
            <person name="Putnam N.H."/>
            <person name="Rokhsar D.S."/>
        </authorList>
    </citation>
    <scope>NUCLEOTIDE SEQUENCE</scope>
</reference>
<evidence type="ECO:0000313" key="4">
    <source>
        <dbReference type="Proteomes" id="UP000015101"/>
    </source>
</evidence>
<protein>
    <submittedName>
        <fullName evidence="2 3">Uncharacterized protein</fullName>
    </submittedName>
</protein>
<feature type="compositionally biased region" description="Low complexity" evidence="1">
    <location>
        <begin position="495"/>
        <end position="544"/>
    </location>
</feature>
<feature type="compositionally biased region" description="Basic and acidic residues" evidence="1">
    <location>
        <begin position="600"/>
        <end position="613"/>
    </location>
</feature>
<dbReference type="EMBL" id="AMQM01006137">
    <property type="status" value="NOT_ANNOTATED_CDS"/>
    <property type="molecule type" value="Genomic_DNA"/>
</dbReference>
<dbReference type="HOGENOM" id="CLU_337798_0_0_1"/>
<organism evidence="3 4">
    <name type="scientific">Helobdella robusta</name>
    <name type="common">Californian leech</name>
    <dbReference type="NCBI Taxonomy" id="6412"/>
    <lineage>
        <taxon>Eukaryota</taxon>
        <taxon>Metazoa</taxon>
        <taxon>Spiralia</taxon>
        <taxon>Lophotrochozoa</taxon>
        <taxon>Annelida</taxon>
        <taxon>Clitellata</taxon>
        <taxon>Hirudinea</taxon>
        <taxon>Rhynchobdellida</taxon>
        <taxon>Glossiphoniidae</taxon>
        <taxon>Helobdella</taxon>
    </lineage>
</organism>
<dbReference type="RefSeq" id="XP_009024106.1">
    <property type="nucleotide sequence ID" value="XM_009025858.1"/>
</dbReference>
<evidence type="ECO:0000313" key="3">
    <source>
        <dbReference type="EnsemblMetazoa" id="HelroP193168"/>
    </source>
</evidence>
<dbReference type="InParanoid" id="T1FUP5"/>
<gene>
    <name evidence="3" type="primary">20212541</name>
    <name evidence="2" type="ORF">HELRODRAFT_193168</name>
</gene>
<feature type="compositionally biased region" description="Polar residues" evidence="1">
    <location>
        <begin position="271"/>
        <end position="286"/>
    </location>
</feature>
<dbReference type="KEGG" id="hro:HELRODRAFT_193168"/>
<feature type="compositionally biased region" description="Low complexity" evidence="1">
    <location>
        <begin position="221"/>
        <end position="233"/>
    </location>
</feature>
<feature type="region of interest" description="Disordered" evidence="1">
    <location>
        <begin position="761"/>
        <end position="843"/>
    </location>
</feature>
<feature type="region of interest" description="Disordered" evidence="1">
    <location>
        <begin position="468"/>
        <end position="544"/>
    </location>
</feature>
<feature type="compositionally biased region" description="Basic and acidic residues" evidence="1">
    <location>
        <begin position="803"/>
        <end position="819"/>
    </location>
</feature>
<feature type="compositionally biased region" description="Low complexity" evidence="1">
    <location>
        <begin position="589"/>
        <end position="599"/>
    </location>
</feature>
<feature type="region of interest" description="Disordered" evidence="1">
    <location>
        <begin position="558"/>
        <end position="613"/>
    </location>
</feature>
<feature type="compositionally biased region" description="Basic and acidic residues" evidence="1">
    <location>
        <begin position="43"/>
        <end position="56"/>
    </location>
</feature>
<dbReference type="GeneID" id="20212541"/>
<feature type="compositionally biased region" description="Low complexity" evidence="1">
    <location>
        <begin position="761"/>
        <end position="787"/>
    </location>
</feature>
<feature type="region of interest" description="Disordered" evidence="1">
    <location>
        <begin position="260"/>
        <end position="341"/>
    </location>
</feature>
<evidence type="ECO:0000256" key="1">
    <source>
        <dbReference type="SAM" id="MobiDB-lite"/>
    </source>
</evidence>